<keyword evidence="2" id="KW-0611">Plant defense</keyword>
<keyword evidence="6" id="KW-1185">Reference proteome</keyword>
<dbReference type="PANTHER" id="PTHR33463:SF204">
    <property type="entry name" value="NB-ARC DOMAIN-CONTAINING PROTEIN"/>
    <property type="match status" value="1"/>
</dbReference>
<evidence type="ECO:0000259" key="4">
    <source>
        <dbReference type="Pfam" id="PF00931"/>
    </source>
</evidence>
<protein>
    <recommendedName>
        <fullName evidence="4">NB-ARC domain-containing protein</fullName>
    </recommendedName>
</protein>
<evidence type="ECO:0000313" key="6">
    <source>
        <dbReference type="Proteomes" id="UP000289738"/>
    </source>
</evidence>
<dbReference type="InterPro" id="IPR042197">
    <property type="entry name" value="Apaf_helical"/>
</dbReference>
<dbReference type="STRING" id="3818.A0A444YME3"/>
<dbReference type="PANTHER" id="PTHR33463">
    <property type="entry name" value="NB-ARC DOMAIN-CONTAINING PROTEIN-RELATED"/>
    <property type="match status" value="1"/>
</dbReference>
<evidence type="ECO:0000256" key="1">
    <source>
        <dbReference type="ARBA" id="ARBA00022741"/>
    </source>
</evidence>
<reference evidence="5 6" key="1">
    <citation type="submission" date="2019-01" db="EMBL/GenBank/DDBJ databases">
        <title>Sequencing of cultivated peanut Arachis hypogaea provides insights into genome evolution and oil improvement.</title>
        <authorList>
            <person name="Chen X."/>
        </authorList>
    </citation>
    <scope>NUCLEOTIDE SEQUENCE [LARGE SCALE GENOMIC DNA]</scope>
    <source>
        <strain evidence="6">cv. Fuhuasheng</strain>
        <tissue evidence="5">Leaves</tissue>
    </source>
</reference>
<dbReference type="GO" id="GO:0006952">
    <property type="term" value="P:defense response"/>
    <property type="evidence" value="ECO:0007669"/>
    <property type="project" value="UniProtKB-KW"/>
</dbReference>
<keyword evidence="3" id="KW-0067">ATP-binding</keyword>
<dbReference type="InterPro" id="IPR027417">
    <property type="entry name" value="P-loop_NTPase"/>
</dbReference>
<evidence type="ECO:0000256" key="2">
    <source>
        <dbReference type="ARBA" id="ARBA00022821"/>
    </source>
</evidence>
<feature type="domain" description="NB-ARC" evidence="4">
    <location>
        <begin position="49"/>
        <end position="171"/>
    </location>
</feature>
<evidence type="ECO:0000256" key="3">
    <source>
        <dbReference type="ARBA" id="ARBA00022840"/>
    </source>
</evidence>
<dbReference type="GO" id="GO:0043531">
    <property type="term" value="F:ADP binding"/>
    <property type="evidence" value="ECO:0007669"/>
    <property type="project" value="InterPro"/>
</dbReference>
<dbReference type="InterPro" id="IPR050905">
    <property type="entry name" value="Plant_NBS-LRR"/>
</dbReference>
<dbReference type="AlphaFoldDB" id="A0A444YME3"/>
<accession>A0A444YME3</accession>
<dbReference type="Pfam" id="PF00931">
    <property type="entry name" value="NB-ARC"/>
    <property type="match status" value="1"/>
</dbReference>
<dbReference type="Proteomes" id="UP000289738">
    <property type="component" value="Chromosome B06"/>
</dbReference>
<name>A0A444YME3_ARAHY</name>
<keyword evidence="1" id="KW-0547">Nucleotide-binding</keyword>
<dbReference type="Gene3D" id="1.10.8.430">
    <property type="entry name" value="Helical domain of apoptotic protease-activating factors"/>
    <property type="match status" value="1"/>
</dbReference>
<proteinExistence type="predicted"/>
<evidence type="ECO:0000313" key="5">
    <source>
        <dbReference type="EMBL" id="RYR03058.1"/>
    </source>
</evidence>
<organism evidence="5 6">
    <name type="scientific">Arachis hypogaea</name>
    <name type="common">Peanut</name>
    <dbReference type="NCBI Taxonomy" id="3818"/>
    <lineage>
        <taxon>Eukaryota</taxon>
        <taxon>Viridiplantae</taxon>
        <taxon>Streptophyta</taxon>
        <taxon>Embryophyta</taxon>
        <taxon>Tracheophyta</taxon>
        <taxon>Spermatophyta</taxon>
        <taxon>Magnoliopsida</taxon>
        <taxon>eudicotyledons</taxon>
        <taxon>Gunneridae</taxon>
        <taxon>Pentapetalae</taxon>
        <taxon>rosids</taxon>
        <taxon>fabids</taxon>
        <taxon>Fabales</taxon>
        <taxon>Fabaceae</taxon>
        <taxon>Papilionoideae</taxon>
        <taxon>50 kb inversion clade</taxon>
        <taxon>dalbergioids sensu lato</taxon>
        <taxon>Dalbergieae</taxon>
        <taxon>Pterocarpus clade</taxon>
        <taxon>Arachis</taxon>
    </lineage>
</organism>
<dbReference type="SUPFAM" id="SSF52540">
    <property type="entry name" value="P-loop containing nucleoside triphosphate hydrolases"/>
    <property type="match status" value="1"/>
</dbReference>
<gene>
    <name evidence="5" type="ORF">Ahy_B06g081888</name>
</gene>
<dbReference type="InterPro" id="IPR002182">
    <property type="entry name" value="NB-ARC"/>
</dbReference>
<comment type="caution">
    <text evidence="5">The sequence shown here is derived from an EMBL/GenBank/DDBJ whole genome shotgun (WGS) entry which is preliminary data.</text>
</comment>
<dbReference type="Gene3D" id="3.40.50.300">
    <property type="entry name" value="P-loop containing nucleotide triphosphate hydrolases"/>
    <property type="match status" value="1"/>
</dbReference>
<sequence>MEEVRELLEKGRFADDSLAETSPRKGQTLPTKKKSLNKILNCILDDRWGKKIIMPEINNGLLRENRLFDSVIWVSSSKDMKTEELQKVIAGKFDIELSGFQDETSSAATLFEAFQRRKKFALIQDDLWEPSSLERVGIPIPTVENGCKLIITTRRVSVCRGMETTDRDIKVKGEALASPDIKLIAKDVAKECMGLPLGIVTVGRALRNATDIFQNGRFH</sequence>
<dbReference type="GO" id="GO:0005524">
    <property type="term" value="F:ATP binding"/>
    <property type="evidence" value="ECO:0007669"/>
    <property type="project" value="UniProtKB-KW"/>
</dbReference>
<dbReference type="EMBL" id="SDMP01000016">
    <property type="protein sequence ID" value="RYR03058.1"/>
    <property type="molecule type" value="Genomic_DNA"/>
</dbReference>